<protein>
    <submittedName>
        <fullName evidence="1">Uncharacterized protein</fullName>
    </submittedName>
</protein>
<dbReference type="OrthoDB" id="3204049at2759"/>
<proteinExistence type="predicted"/>
<name>A0A6A5TJW4_9PLEO</name>
<dbReference type="AlphaFoldDB" id="A0A6A5TJW4"/>
<reference evidence="1" key="1">
    <citation type="journal article" date="2020" name="Stud. Mycol.">
        <title>101 Dothideomycetes genomes: a test case for predicting lifestyles and emergence of pathogens.</title>
        <authorList>
            <person name="Haridas S."/>
            <person name="Albert R."/>
            <person name="Binder M."/>
            <person name="Bloem J."/>
            <person name="Labutti K."/>
            <person name="Salamov A."/>
            <person name="Andreopoulos B."/>
            <person name="Baker S."/>
            <person name="Barry K."/>
            <person name="Bills G."/>
            <person name="Bluhm B."/>
            <person name="Cannon C."/>
            <person name="Castanera R."/>
            <person name="Culley D."/>
            <person name="Daum C."/>
            <person name="Ezra D."/>
            <person name="Gonzalez J."/>
            <person name="Henrissat B."/>
            <person name="Kuo A."/>
            <person name="Liang C."/>
            <person name="Lipzen A."/>
            <person name="Lutzoni F."/>
            <person name="Magnuson J."/>
            <person name="Mondo S."/>
            <person name="Nolan M."/>
            <person name="Ohm R."/>
            <person name="Pangilinan J."/>
            <person name="Park H.-J."/>
            <person name="Ramirez L."/>
            <person name="Alfaro M."/>
            <person name="Sun H."/>
            <person name="Tritt A."/>
            <person name="Yoshinaga Y."/>
            <person name="Zwiers L.-H."/>
            <person name="Turgeon B."/>
            <person name="Goodwin S."/>
            <person name="Spatafora J."/>
            <person name="Crous P."/>
            <person name="Grigoriev I."/>
        </authorList>
    </citation>
    <scope>NUCLEOTIDE SEQUENCE</scope>
    <source>
        <strain evidence="1">CBS 675.92</strain>
    </source>
</reference>
<sequence>MAHQAHVLPWHTIADHFRFVYANKQSNGRTNLYPTFKPGQGKQLQQFAQDFATLINHASTQERRRYPEHLLPPTEDELFIPDTTAKHVAKTVASYKLPDNPSTRQDERAQVLKDEERKLRYWLLHLFEVLYHDYEYPTEIRECVELLKTLVVHGEVEPLLRLVSHPDINLAAIWSFPHIPLSNKCREFGWADVKNCTLMSYLCFNMFLVKPELWDPVARMYDYRRTSAYQKMLSHCTSTRWNDNYDVCTHPHRLFLGIEKGMIAMPSWSHLAKERMGMGPPSSFIDARYRSWYVPTAADVSYMLSVLRTKLPTELALSILEAADYIPKRQVPVPNDPLHADNAEELKKYMDSCWDILVRVDMLLKANGKWIDWEYEVTEVMFELWGVDPPRTSDGHREMSEVLTVHEWAKRTDCRKEGEVDGWRKMRRVFM</sequence>
<evidence type="ECO:0000313" key="2">
    <source>
        <dbReference type="Proteomes" id="UP000800035"/>
    </source>
</evidence>
<keyword evidence="2" id="KW-1185">Reference proteome</keyword>
<gene>
    <name evidence="1" type="ORF">CC80DRAFT_576179</name>
</gene>
<dbReference type="Proteomes" id="UP000800035">
    <property type="component" value="Unassembled WGS sequence"/>
</dbReference>
<dbReference type="EMBL" id="ML977020">
    <property type="protein sequence ID" value="KAF1951106.1"/>
    <property type="molecule type" value="Genomic_DNA"/>
</dbReference>
<organism evidence="1 2">
    <name type="scientific">Byssothecium circinans</name>
    <dbReference type="NCBI Taxonomy" id="147558"/>
    <lineage>
        <taxon>Eukaryota</taxon>
        <taxon>Fungi</taxon>
        <taxon>Dikarya</taxon>
        <taxon>Ascomycota</taxon>
        <taxon>Pezizomycotina</taxon>
        <taxon>Dothideomycetes</taxon>
        <taxon>Pleosporomycetidae</taxon>
        <taxon>Pleosporales</taxon>
        <taxon>Massarineae</taxon>
        <taxon>Massarinaceae</taxon>
        <taxon>Byssothecium</taxon>
    </lineage>
</organism>
<accession>A0A6A5TJW4</accession>
<evidence type="ECO:0000313" key="1">
    <source>
        <dbReference type="EMBL" id="KAF1951106.1"/>
    </source>
</evidence>